<dbReference type="InterPro" id="IPR017972">
    <property type="entry name" value="Cyt_P450_CS"/>
</dbReference>
<dbReference type="PRINTS" id="PR00463">
    <property type="entry name" value="EP450I"/>
</dbReference>
<keyword evidence="8 10" id="KW-0503">Monooxygenase</keyword>
<dbReference type="GO" id="GO:0016705">
    <property type="term" value="F:oxidoreductase activity, acting on paired donors, with incorporation or reduction of molecular oxygen"/>
    <property type="evidence" value="ECO:0007669"/>
    <property type="project" value="InterPro"/>
</dbReference>
<comment type="pathway">
    <text evidence="2">Secondary metabolite biosynthesis.</text>
</comment>
<evidence type="ECO:0000256" key="8">
    <source>
        <dbReference type="ARBA" id="ARBA00023033"/>
    </source>
</evidence>
<gene>
    <name evidence="11" type="ORF">CPB83DRAFT_354391</name>
</gene>
<evidence type="ECO:0000256" key="7">
    <source>
        <dbReference type="ARBA" id="ARBA00023004"/>
    </source>
</evidence>
<dbReference type="GO" id="GO:0020037">
    <property type="term" value="F:heme binding"/>
    <property type="evidence" value="ECO:0007669"/>
    <property type="project" value="InterPro"/>
</dbReference>
<sequence>MDGTLPLQLPLLSPIVGLATFAFVCYSYAQKTPKYPPGPPRLPLIGNAHQVPTKKNWLKFTEWAGTYGDLVHLDALGQHIFIANSEKVANDLLEKKSSISSDRPIVQMHHLSGFDKALPLRSYGDSFKKQRRFLATEFSPVAIQKYHSLYDKEARLLIQLFVQSPDSVWSDLRLGLGKVILLTTYGYQPKSTNDTFLMTNLSSLENFLAFSTPGKYLVDAIPFLKYAPRWLPGSGFLKVIDQSQNLLQSALRGPFQWWKNRCQSGEHIGPNLCSSVLEKAGGQLSPPEEENLLWAAHVALGGGLDTNVSFLSTFFLCMVLNPDVQTKAKAEIDLITGGDRLPNIQDKASLPYIRSIMAEVLRWSPPAPTAFPHVTTRDDMYEGFSIPKGSIIFPNVWNIMHDPARYPDPTAFKPERFDGDDSKMSQVNIAFGYGRRVCPGQHIASSYLFAIVATVLATCEIAPGLNEEGQPMIPQIDYSESIISIQKPFGIRFVPRCPQARDLLIETEICL</sequence>
<dbReference type="InterPro" id="IPR050364">
    <property type="entry name" value="Cytochrome_P450_fung"/>
</dbReference>
<comment type="similarity">
    <text evidence="3 10">Belongs to the cytochrome P450 family.</text>
</comment>
<evidence type="ECO:0000256" key="9">
    <source>
        <dbReference type="PIRSR" id="PIRSR602401-1"/>
    </source>
</evidence>
<keyword evidence="7 9" id="KW-0408">Iron</keyword>
<protein>
    <submittedName>
        <fullName evidence="11">Cytochrome P450</fullName>
    </submittedName>
</protein>
<dbReference type="GO" id="GO:0004497">
    <property type="term" value="F:monooxygenase activity"/>
    <property type="evidence" value="ECO:0007669"/>
    <property type="project" value="UniProtKB-KW"/>
</dbReference>
<evidence type="ECO:0000256" key="3">
    <source>
        <dbReference type="ARBA" id="ARBA00010617"/>
    </source>
</evidence>
<accession>A0A9P6JQ31</accession>
<dbReference type="Gene3D" id="1.10.630.10">
    <property type="entry name" value="Cytochrome P450"/>
    <property type="match status" value="1"/>
</dbReference>
<evidence type="ECO:0000313" key="12">
    <source>
        <dbReference type="Proteomes" id="UP000807306"/>
    </source>
</evidence>
<evidence type="ECO:0000256" key="6">
    <source>
        <dbReference type="ARBA" id="ARBA00023002"/>
    </source>
</evidence>
<comment type="caution">
    <text evidence="11">The sequence shown here is derived from an EMBL/GenBank/DDBJ whole genome shotgun (WGS) entry which is preliminary data.</text>
</comment>
<proteinExistence type="inferred from homology"/>
<keyword evidence="4 9" id="KW-0349">Heme</keyword>
<dbReference type="AlphaFoldDB" id="A0A9P6JQ31"/>
<reference evidence="11" key="1">
    <citation type="submission" date="2020-11" db="EMBL/GenBank/DDBJ databases">
        <authorList>
            <consortium name="DOE Joint Genome Institute"/>
            <person name="Ahrendt S."/>
            <person name="Riley R."/>
            <person name="Andreopoulos W."/>
            <person name="Labutti K."/>
            <person name="Pangilinan J."/>
            <person name="Ruiz-Duenas F.J."/>
            <person name="Barrasa J.M."/>
            <person name="Sanchez-Garcia M."/>
            <person name="Camarero S."/>
            <person name="Miyauchi S."/>
            <person name="Serrano A."/>
            <person name="Linde D."/>
            <person name="Babiker R."/>
            <person name="Drula E."/>
            <person name="Ayuso-Fernandez I."/>
            <person name="Pacheco R."/>
            <person name="Padilla G."/>
            <person name="Ferreira P."/>
            <person name="Barriuso J."/>
            <person name="Kellner H."/>
            <person name="Castanera R."/>
            <person name="Alfaro M."/>
            <person name="Ramirez L."/>
            <person name="Pisabarro A.G."/>
            <person name="Kuo A."/>
            <person name="Tritt A."/>
            <person name="Lipzen A."/>
            <person name="He G."/>
            <person name="Yan M."/>
            <person name="Ng V."/>
            <person name="Cullen D."/>
            <person name="Martin F."/>
            <person name="Rosso M.-N."/>
            <person name="Henrissat B."/>
            <person name="Hibbett D."/>
            <person name="Martinez A.T."/>
            <person name="Grigoriev I.V."/>
        </authorList>
    </citation>
    <scope>NUCLEOTIDE SEQUENCE</scope>
    <source>
        <strain evidence="11">CBS 506.95</strain>
    </source>
</reference>
<organism evidence="11 12">
    <name type="scientific">Crepidotus variabilis</name>
    <dbReference type="NCBI Taxonomy" id="179855"/>
    <lineage>
        <taxon>Eukaryota</taxon>
        <taxon>Fungi</taxon>
        <taxon>Dikarya</taxon>
        <taxon>Basidiomycota</taxon>
        <taxon>Agaricomycotina</taxon>
        <taxon>Agaricomycetes</taxon>
        <taxon>Agaricomycetidae</taxon>
        <taxon>Agaricales</taxon>
        <taxon>Agaricineae</taxon>
        <taxon>Crepidotaceae</taxon>
        <taxon>Crepidotus</taxon>
    </lineage>
</organism>
<dbReference type="PROSITE" id="PS00086">
    <property type="entry name" value="CYTOCHROME_P450"/>
    <property type="match status" value="1"/>
</dbReference>
<keyword evidence="12" id="KW-1185">Reference proteome</keyword>
<feature type="binding site" description="axial binding residue" evidence="9">
    <location>
        <position position="438"/>
    </location>
    <ligand>
        <name>heme</name>
        <dbReference type="ChEBI" id="CHEBI:30413"/>
    </ligand>
    <ligandPart>
        <name>Fe</name>
        <dbReference type="ChEBI" id="CHEBI:18248"/>
    </ligandPart>
</feature>
<evidence type="ECO:0000256" key="5">
    <source>
        <dbReference type="ARBA" id="ARBA00022723"/>
    </source>
</evidence>
<dbReference type="EMBL" id="MU157854">
    <property type="protein sequence ID" value="KAF9528289.1"/>
    <property type="molecule type" value="Genomic_DNA"/>
</dbReference>
<name>A0A9P6JQ31_9AGAR</name>
<evidence type="ECO:0000313" key="11">
    <source>
        <dbReference type="EMBL" id="KAF9528289.1"/>
    </source>
</evidence>
<dbReference type="PANTHER" id="PTHR46300">
    <property type="entry name" value="P450, PUTATIVE (EUROFUNG)-RELATED-RELATED"/>
    <property type="match status" value="1"/>
</dbReference>
<comment type="cofactor">
    <cofactor evidence="1 9">
        <name>heme</name>
        <dbReference type="ChEBI" id="CHEBI:30413"/>
    </cofactor>
</comment>
<dbReference type="CDD" id="cd11065">
    <property type="entry name" value="CYP64-like"/>
    <property type="match status" value="1"/>
</dbReference>
<evidence type="ECO:0000256" key="1">
    <source>
        <dbReference type="ARBA" id="ARBA00001971"/>
    </source>
</evidence>
<evidence type="ECO:0000256" key="10">
    <source>
        <dbReference type="RuleBase" id="RU000461"/>
    </source>
</evidence>
<dbReference type="Pfam" id="PF00067">
    <property type="entry name" value="p450"/>
    <property type="match status" value="1"/>
</dbReference>
<dbReference type="PANTHER" id="PTHR46300:SF7">
    <property type="entry name" value="P450, PUTATIVE (EUROFUNG)-RELATED"/>
    <property type="match status" value="1"/>
</dbReference>
<dbReference type="GO" id="GO:0005506">
    <property type="term" value="F:iron ion binding"/>
    <property type="evidence" value="ECO:0007669"/>
    <property type="project" value="InterPro"/>
</dbReference>
<dbReference type="InterPro" id="IPR001128">
    <property type="entry name" value="Cyt_P450"/>
</dbReference>
<dbReference type="SUPFAM" id="SSF48264">
    <property type="entry name" value="Cytochrome P450"/>
    <property type="match status" value="1"/>
</dbReference>
<keyword evidence="6 10" id="KW-0560">Oxidoreductase</keyword>
<dbReference type="OrthoDB" id="2789670at2759"/>
<dbReference type="InterPro" id="IPR002401">
    <property type="entry name" value="Cyt_P450_E_grp-I"/>
</dbReference>
<dbReference type="InterPro" id="IPR036396">
    <property type="entry name" value="Cyt_P450_sf"/>
</dbReference>
<evidence type="ECO:0000256" key="2">
    <source>
        <dbReference type="ARBA" id="ARBA00005179"/>
    </source>
</evidence>
<keyword evidence="5 9" id="KW-0479">Metal-binding</keyword>
<dbReference type="Proteomes" id="UP000807306">
    <property type="component" value="Unassembled WGS sequence"/>
</dbReference>
<evidence type="ECO:0000256" key="4">
    <source>
        <dbReference type="ARBA" id="ARBA00022617"/>
    </source>
</evidence>